<evidence type="ECO:0000313" key="3">
    <source>
        <dbReference type="Proteomes" id="UP000683000"/>
    </source>
</evidence>
<organism evidence="2 3">
    <name type="scientific">Boletus reticuloceps</name>
    <dbReference type="NCBI Taxonomy" id="495285"/>
    <lineage>
        <taxon>Eukaryota</taxon>
        <taxon>Fungi</taxon>
        <taxon>Dikarya</taxon>
        <taxon>Basidiomycota</taxon>
        <taxon>Agaricomycotina</taxon>
        <taxon>Agaricomycetes</taxon>
        <taxon>Agaricomycetidae</taxon>
        <taxon>Boletales</taxon>
        <taxon>Boletineae</taxon>
        <taxon>Boletaceae</taxon>
        <taxon>Boletoideae</taxon>
        <taxon>Boletus</taxon>
    </lineage>
</organism>
<protein>
    <submittedName>
        <fullName evidence="2">Uncharacterized protein</fullName>
    </submittedName>
</protein>
<feature type="compositionally biased region" description="Polar residues" evidence="1">
    <location>
        <begin position="94"/>
        <end position="117"/>
    </location>
</feature>
<dbReference type="OrthoDB" id="3237291at2759"/>
<feature type="region of interest" description="Disordered" evidence="1">
    <location>
        <begin position="1"/>
        <end position="323"/>
    </location>
</feature>
<feature type="compositionally biased region" description="Low complexity" evidence="1">
    <location>
        <begin position="236"/>
        <end position="246"/>
    </location>
</feature>
<sequence>MPVPRGSFAMGAPQLAENAPPKKRGELYGNRVPGLGRPSGVPVGSRAGSPLPSTDDSPGPRKRCISTGTTLSTAPSSFSTDVPVPALPNDLAAGSTSRRNSLAVNFSSGRRVMSSSDADGKPPIPETTVEETPLEAEKTKPGSPEVPTVTAPQPLEPPPVVEEPLPADPTNDTTAGDSPAPHNHPSLYDVSQNLSQSPSTEQSSRDGQSEYESAPQSAISQPSPSLPQPPSPVPSSVPIDTPSDSPKPAPARTDKVVNLQPRPLGNPTAPVPISIQAPNPPAESRPQSKSTFKAVVHRKVTEQQVTPAASRLAPPATSKPIKQRRGISNINVVQVPPSPGTGDLAVLLGDAALLELRLTEGMAQV</sequence>
<proteinExistence type="predicted"/>
<evidence type="ECO:0000256" key="1">
    <source>
        <dbReference type="SAM" id="MobiDB-lite"/>
    </source>
</evidence>
<evidence type="ECO:0000313" key="2">
    <source>
        <dbReference type="EMBL" id="KAG6370068.1"/>
    </source>
</evidence>
<feature type="compositionally biased region" description="Pro residues" evidence="1">
    <location>
        <begin position="224"/>
        <end position="235"/>
    </location>
</feature>
<feature type="compositionally biased region" description="Low complexity" evidence="1">
    <location>
        <begin position="213"/>
        <end position="223"/>
    </location>
</feature>
<name>A0A8I3A455_9AGAM</name>
<accession>A0A8I3A455</accession>
<dbReference type="Proteomes" id="UP000683000">
    <property type="component" value="Unassembled WGS sequence"/>
</dbReference>
<dbReference type="EMBL" id="JAGFBS010000057">
    <property type="protein sequence ID" value="KAG6370068.1"/>
    <property type="molecule type" value="Genomic_DNA"/>
</dbReference>
<reference evidence="2" key="1">
    <citation type="submission" date="2021-03" db="EMBL/GenBank/DDBJ databases">
        <title>Evolutionary innovations through gain and loss of genes in the ectomycorrhizal Boletales.</title>
        <authorList>
            <person name="Wu G."/>
            <person name="Miyauchi S."/>
            <person name="Morin E."/>
            <person name="Yang Z.-L."/>
            <person name="Xu J."/>
            <person name="Martin F.M."/>
        </authorList>
    </citation>
    <scope>NUCLEOTIDE SEQUENCE</scope>
    <source>
        <strain evidence="2">BR01</strain>
    </source>
</reference>
<gene>
    <name evidence="2" type="ORF">JVT61DRAFT_12473</name>
</gene>
<comment type="caution">
    <text evidence="2">The sequence shown here is derived from an EMBL/GenBank/DDBJ whole genome shotgun (WGS) entry which is preliminary data.</text>
</comment>
<feature type="compositionally biased region" description="Polar residues" evidence="1">
    <location>
        <begin position="189"/>
        <end position="202"/>
    </location>
</feature>
<feature type="compositionally biased region" description="Polar residues" evidence="1">
    <location>
        <begin position="66"/>
        <end position="80"/>
    </location>
</feature>
<dbReference type="AlphaFoldDB" id="A0A8I3A455"/>
<keyword evidence="3" id="KW-1185">Reference proteome</keyword>